<evidence type="ECO:0000313" key="1">
    <source>
        <dbReference type="EMBL" id="MFB9905501.1"/>
    </source>
</evidence>
<evidence type="ECO:0000313" key="2">
    <source>
        <dbReference type="Proteomes" id="UP001589693"/>
    </source>
</evidence>
<dbReference type="Proteomes" id="UP001589693">
    <property type="component" value="Unassembled WGS sequence"/>
</dbReference>
<name>A0ABV5ZX82_9PSEU</name>
<protein>
    <submittedName>
        <fullName evidence="1">Uncharacterized protein</fullName>
    </submittedName>
</protein>
<comment type="caution">
    <text evidence="1">The sequence shown here is derived from an EMBL/GenBank/DDBJ whole genome shotgun (WGS) entry which is preliminary data.</text>
</comment>
<sequence length="61" mass="6707">MLLDSVMPPTFDLTHITDSTAAAHENNFHSFTAWLSRYDTTYGFGATARDASVRPGSCTPR</sequence>
<keyword evidence="2" id="KW-1185">Reference proteome</keyword>
<proteinExistence type="predicted"/>
<gene>
    <name evidence="1" type="ORF">ACFFQA_16320</name>
</gene>
<reference evidence="1 2" key="1">
    <citation type="submission" date="2024-09" db="EMBL/GenBank/DDBJ databases">
        <authorList>
            <person name="Sun Q."/>
            <person name="Mori K."/>
        </authorList>
    </citation>
    <scope>NUCLEOTIDE SEQUENCE [LARGE SCALE GENOMIC DNA]</scope>
    <source>
        <strain evidence="1 2">TBRC 7907</strain>
    </source>
</reference>
<dbReference type="RefSeq" id="WP_377852800.1">
    <property type="nucleotide sequence ID" value="NZ_JBHLZU010000012.1"/>
</dbReference>
<dbReference type="EMBL" id="JBHLZU010000012">
    <property type="protein sequence ID" value="MFB9905501.1"/>
    <property type="molecule type" value="Genomic_DNA"/>
</dbReference>
<accession>A0ABV5ZX82</accession>
<organism evidence="1 2">
    <name type="scientific">Allokutzneria oryzae</name>
    <dbReference type="NCBI Taxonomy" id="1378989"/>
    <lineage>
        <taxon>Bacteria</taxon>
        <taxon>Bacillati</taxon>
        <taxon>Actinomycetota</taxon>
        <taxon>Actinomycetes</taxon>
        <taxon>Pseudonocardiales</taxon>
        <taxon>Pseudonocardiaceae</taxon>
        <taxon>Allokutzneria</taxon>
    </lineage>
</organism>